<dbReference type="Gene3D" id="3.20.20.370">
    <property type="entry name" value="Glycoside hydrolase/deacetylase"/>
    <property type="match status" value="1"/>
</dbReference>
<evidence type="ECO:0000256" key="1">
    <source>
        <dbReference type="SAM" id="MobiDB-lite"/>
    </source>
</evidence>
<proteinExistence type="predicted"/>
<feature type="compositionally biased region" description="Low complexity" evidence="1">
    <location>
        <begin position="264"/>
        <end position="282"/>
    </location>
</feature>
<evidence type="ECO:0000313" key="2">
    <source>
        <dbReference type="EMBL" id="GHF59651.1"/>
    </source>
</evidence>
<dbReference type="Pfam" id="PF04748">
    <property type="entry name" value="Polysacc_deac_2"/>
    <property type="match status" value="1"/>
</dbReference>
<dbReference type="CDD" id="cd10936">
    <property type="entry name" value="CE4_DAC2"/>
    <property type="match status" value="1"/>
</dbReference>
<name>A0A8J3M8G2_9RHOB</name>
<comment type="caution">
    <text evidence="2">The sequence shown here is derived from an EMBL/GenBank/DDBJ whole genome shotgun (WGS) entry which is preliminary data.</text>
</comment>
<dbReference type="SUPFAM" id="SSF88713">
    <property type="entry name" value="Glycoside hydrolase/deacetylase"/>
    <property type="match status" value="1"/>
</dbReference>
<dbReference type="GO" id="GO:0005975">
    <property type="term" value="P:carbohydrate metabolic process"/>
    <property type="evidence" value="ECO:0007669"/>
    <property type="project" value="InterPro"/>
</dbReference>
<organism evidence="2 3">
    <name type="scientific">Seohaeicola zhoushanensis</name>
    <dbReference type="NCBI Taxonomy" id="1569283"/>
    <lineage>
        <taxon>Bacteria</taxon>
        <taxon>Pseudomonadati</taxon>
        <taxon>Pseudomonadota</taxon>
        <taxon>Alphaproteobacteria</taxon>
        <taxon>Rhodobacterales</taxon>
        <taxon>Roseobacteraceae</taxon>
        <taxon>Seohaeicola</taxon>
    </lineage>
</organism>
<feature type="compositionally biased region" description="Low complexity" evidence="1">
    <location>
        <begin position="241"/>
        <end position="256"/>
    </location>
</feature>
<evidence type="ECO:0008006" key="4">
    <source>
        <dbReference type="Google" id="ProtNLM"/>
    </source>
</evidence>
<keyword evidence="3" id="KW-1185">Reference proteome</keyword>
<protein>
    <recommendedName>
        <fullName evidence="4">Divergent polysaccharide deacetylase family protein</fullName>
    </recommendedName>
</protein>
<dbReference type="InterPro" id="IPR011330">
    <property type="entry name" value="Glyco_hydro/deAcase_b/a-brl"/>
</dbReference>
<feature type="compositionally biased region" description="Low complexity" evidence="1">
    <location>
        <begin position="30"/>
        <end position="43"/>
    </location>
</feature>
<reference evidence="2" key="1">
    <citation type="journal article" date="2014" name="Int. J. Syst. Evol. Microbiol.">
        <title>Complete genome sequence of Corynebacterium casei LMG S-19264T (=DSM 44701T), isolated from a smear-ripened cheese.</title>
        <authorList>
            <consortium name="US DOE Joint Genome Institute (JGI-PGF)"/>
            <person name="Walter F."/>
            <person name="Albersmeier A."/>
            <person name="Kalinowski J."/>
            <person name="Ruckert C."/>
        </authorList>
    </citation>
    <scope>NUCLEOTIDE SEQUENCE</scope>
    <source>
        <strain evidence="2">KCTC 42650</strain>
    </source>
</reference>
<sequence>MRGFLGGIVAGGVVVGAGLVTLSVLSPVTPVPEVRSEPPVSASGSTSAGESDVGVEGKDAQVVEAKPAAPAEVAAPAAPAAGADTAPADQPEVAPAPAVPGTTAPSAEGAGVEVKPESAVSAPEAVPAPAVPEVVAAPQVAGEAPARPEASAAPEAVSAPSAGGAPVVVTPVEPAPATSDATAPMPQPEGDPAPDVATEAGAQPAPETEAVVAASGATGEAPLPEVAGQSEPAPGGTAPQVSVPGPEAAPEVATAPAAPPVAEPAPAEGQAPASGSAAVAPEAVPAPEVAEVPAQIAAPETRDAPIAVPESDSPPAVNEATPGEAPKVVVLSQAAEGAELQPRIGKRVVPLTERNAAETAEAPVAEVDENAPPLVRFAAPFENPEDKPLMAIVLIDDDKAFGVEALSDFPYPLTFAVDPTKPGAAAKMARHRAAGFEVVALVDLPAAATAQDAEVSLSTLFDRVPEALAVLEGTGTGLQGNRALSDQVSAFAGASGRGVITQGNGLNTMQKLAVKEGVPAAAVFRDFDGAGQSPTVMRRFLDQAAFRAGQEGAVVMLGRVRPDTISSLVLWALQDRATRVALAPVSAVLRASVGE</sequence>
<dbReference type="AlphaFoldDB" id="A0A8J3M8G2"/>
<feature type="region of interest" description="Disordered" evidence="1">
    <location>
        <begin position="30"/>
        <end position="118"/>
    </location>
</feature>
<feature type="compositionally biased region" description="Low complexity" evidence="1">
    <location>
        <begin position="62"/>
        <end position="107"/>
    </location>
</feature>
<reference evidence="2" key="2">
    <citation type="submission" date="2020-09" db="EMBL/GenBank/DDBJ databases">
        <authorList>
            <person name="Sun Q."/>
            <person name="Kim S."/>
        </authorList>
    </citation>
    <scope>NUCLEOTIDE SEQUENCE</scope>
    <source>
        <strain evidence="2">KCTC 42650</strain>
    </source>
</reference>
<feature type="compositionally biased region" description="Low complexity" evidence="1">
    <location>
        <begin position="145"/>
        <end position="179"/>
    </location>
</feature>
<dbReference type="RefSeq" id="WP_189681291.1">
    <property type="nucleotide sequence ID" value="NZ_BNCJ01000011.1"/>
</dbReference>
<evidence type="ECO:0000313" key="3">
    <source>
        <dbReference type="Proteomes" id="UP000626220"/>
    </source>
</evidence>
<dbReference type="EMBL" id="BNCJ01000011">
    <property type="protein sequence ID" value="GHF59651.1"/>
    <property type="molecule type" value="Genomic_DNA"/>
</dbReference>
<dbReference type="Proteomes" id="UP000626220">
    <property type="component" value="Unassembled WGS sequence"/>
</dbReference>
<accession>A0A8J3M8G2</accession>
<feature type="region of interest" description="Disordered" evidence="1">
    <location>
        <begin position="145"/>
        <end position="282"/>
    </location>
</feature>
<dbReference type="InterPro" id="IPR006837">
    <property type="entry name" value="Divergent_DAC"/>
</dbReference>
<gene>
    <name evidence="2" type="ORF">GCM10017056_33820</name>
</gene>